<name>A0A7S0NM77_MICPS</name>
<protein>
    <submittedName>
        <fullName evidence="1">Uncharacterized protein</fullName>
    </submittedName>
</protein>
<proteinExistence type="predicted"/>
<dbReference type="AlphaFoldDB" id="A0A7S0NM77"/>
<dbReference type="EMBL" id="HBEQ01010643">
    <property type="protein sequence ID" value="CAD8521138.1"/>
    <property type="molecule type" value="Transcribed_RNA"/>
</dbReference>
<organism evidence="1">
    <name type="scientific">Micromonas pusilla</name>
    <name type="common">Picoplanktonic green alga</name>
    <name type="synonym">Chromulina pusilla</name>
    <dbReference type="NCBI Taxonomy" id="38833"/>
    <lineage>
        <taxon>Eukaryota</taxon>
        <taxon>Viridiplantae</taxon>
        <taxon>Chlorophyta</taxon>
        <taxon>Mamiellophyceae</taxon>
        <taxon>Mamiellales</taxon>
        <taxon>Mamiellaceae</taxon>
        <taxon>Micromonas</taxon>
    </lineage>
</organism>
<accession>A0A7S0NM77</accession>
<reference evidence="1" key="1">
    <citation type="submission" date="2021-01" db="EMBL/GenBank/DDBJ databases">
        <authorList>
            <person name="Corre E."/>
            <person name="Pelletier E."/>
            <person name="Niang G."/>
            <person name="Scheremetjew M."/>
            <person name="Finn R."/>
            <person name="Kale V."/>
            <person name="Holt S."/>
            <person name="Cochrane G."/>
            <person name="Meng A."/>
            <person name="Brown T."/>
            <person name="Cohen L."/>
        </authorList>
    </citation>
    <scope>NUCLEOTIDE SEQUENCE</scope>
    <source>
        <strain evidence="1">CCMP1723</strain>
    </source>
</reference>
<evidence type="ECO:0000313" key="1">
    <source>
        <dbReference type="EMBL" id="CAD8521138.1"/>
    </source>
</evidence>
<gene>
    <name evidence="1" type="ORF">MCOM1403_LOCUS8568</name>
</gene>
<sequence>MTNQSIALTVDAAKKLNTFASAIDDEGWEILAAAVARMALDFNEQEAVLALSAVGWKQELARSLHRQGGFDALIGSIERNIDAIRRGYPPDFAKQTQKTLDAIRLIYEHGDGAYGDQRLERLRTELQTKPGNRHK</sequence>